<name>Q1K0U8_DESA6</name>
<dbReference type="GO" id="GO:0120159">
    <property type="term" value="F:rRNA pseudouridine synthase activity"/>
    <property type="evidence" value="ECO:0007669"/>
    <property type="project" value="UniProtKB-ARBA"/>
</dbReference>
<reference evidence="7" key="1">
    <citation type="submission" date="2006-05" db="EMBL/GenBank/DDBJ databases">
        <title>Annotation of the draft genome assembly of Desulfuromonas acetoxidans DSM 684.</title>
        <authorList>
            <consortium name="US DOE Joint Genome Institute (JGI-ORNL)"/>
            <person name="Larimer F."/>
            <person name="Land M."/>
            <person name="Hauser L."/>
        </authorList>
    </citation>
    <scope>NUCLEOTIDE SEQUENCE [LARGE SCALE GENOMIC DNA]</scope>
    <source>
        <strain evidence="7">DSM 684</strain>
    </source>
</reference>
<evidence type="ECO:0000256" key="3">
    <source>
        <dbReference type="PIRSR" id="PIRSR606225-1"/>
    </source>
</evidence>
<dbReference type="NCBIfam" id="TIGR00005">
    <property type="entry name" value="rluA_subfam"/>
    <property type="match status" value="1"/>
</dbReference>
<dbReference type="InterPro" id="IPR006225">
    <property type="entry name" value="PsdUridine_synth_RluC/D"/>
</dbReference>
<dbReference type="Gene3D" id="3.10.290.10">
    <property type="entry name" value="RNA-binding S4 domain"/>
    <property type="match status" value="1"/>
</dbReference>
<dbReference type="EMBL" id="AAEW02000006">
    <property type="protein sequence ID" value="EAT16260.1"/>
    <property type="molecule type" value="Genomic_DNA"/>
</dbReference>
<dbReference type="InterPro" id="IPR036986">
    <property type="entry name" value="S4_RNA-bd_sf"/>
</dbReference>
<dbReference type="SUPFAM" id="SSF55120">
    <property type="entry name" value="Pseudouridine synthase"/>
    <property type="match status" value="1"/>
</dbReference>
<dbReference type="Pfam" id="PF00849">
    <property type="entry name" value="PseudoU_synth_2"/>
    <property type="match status" value="1"/>
</dbReference>
<dbReference type="AlphaFoldDB" id="Q1K0U8"/>
<dbReference type="PROSITE" id="PS50889">
    <property type="entry name" value="S4"/>
    <property type="match status" value="1"/>
</dbReference>
<dbReference type="PANTHER" id="PTHR21600:SF44">
    <property type="entry name" value="RIBOSOMAL LARGE SUBUNIT PSEUDOURIDINE SYNTHASE D"/>
    <property type="match status" value="1"/>
</dbReference>
<dbReference type="InterPro" id="IPR006224">
    <property type="entry name" value="PsdUridine_synth_RluA-like_CS"/>
</dbReference>
<reference evidence="7" key="2">
    <citation type="submission" date="2006-05" db="EMBL/GenBank/DDBJ databases">
        <title>Sequencing of the draft genome and assembly of Desulfuromonas acetoxidans DSM 684.</title>
        <authorList>
            <consortium name="US DOE Joint Genome Institute (JGI-PGF)"/>
            <person name="Copeland A."/>
            <person name="Lucas S."/>
            <person name="Lapidus A."/>
            <person name="Barry K."/>
            <person name="Detter J.C."/>
            <person name="Glavina del Rio T."/>
            <person name="Hammon N."/>
            <person name="Israni S."/>
            <person name="Dalin E."/>
            <person name="Tice H."/>
            <person name="Bruce D."/>
            <person name="Pitluck S."/>
            <person name="Richardson P."/>
        </authorList>
    </citation>
    <scope>NUCLEOTIDE SEQUENCE [LARGE SCALE GENOMIC DNA]</scope>
    <source>
        <strain evidence="7">DSM 684</strain>
    </source>
</reference>
<sequence length="303" mass="34696">MVDSPLVEKRLDQWLATTDRSLSRTVIRKVIDLGGVHVNGRRVRKCSQALKRGDKIELYRDQQPLTPFRLSEEDVLFRDDFLLVVNKPSGVESQPTPSRYKGTLYEALLVFLKDPYRPLDKPELGMVQRLDRETSGAMIFSIHSRCHKPLTEAWQSHRVRKVYHALVRDPGLDDEGEFISLLARNRRTNRMKSVARGGKSAHTRYRVLKRLSGFALVEIQLLTGRMHQIRVHFSEAGAPLLGDKLYGGTCCLGGQEILRTMLHSFRLACDHPVDHKVVEFEAPRPHDFDSLLTRLENNHDDVS</sequence>
<evidence type="ECO:0000256" key="4">
    <source>
        <dbReference type="PROSITE-ProRule" id="PRU00182"/>
    </source>
</evidence>
<dbReference type="Proteomes" id="UP000005695">
    <property type="component" value="Unassembled WGS sequence"/>
</dbReference>
<dbReference type="Gene3D" id="3.30.2350.10">
    <property type="entry name" value="Pseudouridine synthase"/>
    <property type="match status" value="1"/>
</dbReference>
<feature type="active site" evidence="3">
    <location>
        <position position="131"/>
    </location>
</feature>
<comment type="function">
    <text evidence="5">Responsible for synthesis of pseudouridine from uracil.</text>
</comment>
<evidence type="ECO:0000256" key="5">
    <source>
        <dbReference type="RuleBase" id="RU362028"/>
    </source>
</evidence>
<dbReference type="GO" id="GO:0000455">
    <property type="term" value="P:enzyme-directed rRNA pseudouridine synthesis"/>
    <property type="evidence" value="ECO:0007669"/>
    <property type="project" value="UniProtKB-ARBA"/>
</dbReference>
<evidence type="ECO:0000313" key="7">
    <source>
        <dbReference type="EMBL" id="EAT16260.1"/>
    </source>
</evidence>
<organism evidence="7 8">
    <name type="scientific">Desulfuromonas acetoxidans (strain DSM 684 / 11070)</name>
    <dbReference type="NCBI Taxonomy" id="281689"/>
    <lineage>
        <taxon>Bacteria</taxon>
        <taxon>Pseudomonadati</taxon>
        <taxon>Thermodesulfobacteriota</taxon>
        <taxon>Desulfuromonadia</taxon>
        <taxon>Desulfuromonadales</taxon>
        <taxon>Desulfuromonadaceae</taxon>
        <taxon>Desulfuromonas</taxon>
    </lineage>
</organism>
<dbReference type="Pfam" id="PF01479">
    <property type="entry name" value="S4"/>
    <property type="match status" value="1"/>
</dbReference>
<dbReference type="InterPro" id="IPR050188">
    <property type="entry name" value="RluA_PseudoU_synthase"/>
</dbReference>
<dbReference type="InterPro" id="IPR006145">
    <property type="entry name" value="PsdUridine_synth_RsuA/RluA"/>
</dbReference>
<dbReference type="PROSITE" id="PS01129">
    <property type="entry name" value="PSI_RLU"/>
    <property type="match status" value="1"/>
</dbReference>
<accession>Q1K0U8</accession>
<feature type="domain" description="RNA-binding S4" evidence="6">
    <location>
        <begin position="9"/>
        <end position="72"/>
    </location>
</feature>
<dbReference type="CDD" id="cd02869">
    <property type="entry name" value="PseudoU_synth_RluA_like"/>
    <property type="match status" value="1"/>
</dbReference>
<keyword evidence="4" id="KW-0694">RNA-binding</keyword>
<evidence type="ECO:0000259" key="6">
    <source>
        <dbReference type="SMART" id="SM00363"/>
    </source>
</evidence>
<gene>
    <name evidence="7" type="ORF">Dace_1724</name>
</gene>
<keyword evidence="8" id="KW-1185">Reference proteome</keyword>
<evidence type="ECO:0000313" key="8">
    <source>
        <dbReference type="Proteomes" id="UP000005695"/>
    </source>
</evidence>
<dbReference type="InterPro" id="IPR020103">
    <property type="entry name" value="PsdUridine_synth_cat_dom_sf"/>
</dbReference>
<comment type="caution">
    <text evidence="7">The sequence shown here is derived from an EMBL/GenBank/DDBJ whole genome shotgun (WGS) entry which is preliminary data.</text>
</comment>
<dbReference type="InterPro" id="IPR002942">
    <property type="entry name" value="S4_RNA-bd"/>
</dbReference>
<evidence type="ECO:0000256" key="1">
    <source>
        <dbReference type="ARBA" id="ARBA00010876"/>
    </source>
</evidence>
<dbReference type="SMART" id="SM00363">
    <property type="entry name" value="S4"/>
    <property type="match status" value="1"/>
</dbReference>
<dbReference type="PANTHER" id="PTHR21600">
    <property type="entry name" value="MITOCHONDRIAL RNA PSEUDOURIDINE SYNTHASE"/>
    <property type="match status" value="1"/>
</dbReference>
<comment type="catalytic activity">
    <reaction evidence="5">
        <text>a uridine in RNA = a pseudouridine in RNA</text>
        <dbReference type="Rhea" id="RHEA:48348"/>
        <dbReference type="Rhea" id="RHEA-COMP:12068"/>
        <dbReference type="Rhea" id="RHEA-COMP:12069"/>
        <dbReference type="ChEBI" id="CHEBI:65314"/>
        <dbReference type="ChEBI" id="CHEBI:65315"/>
    </reaction>
</comment>
<dbReference type="OrthoDB" id="128480at2"/>
<dbReference type="CDD" id="cd00165">
    <property type="entry name" value="S4"/>
    <property type="match status" value="1"/>
</dbReference>
<proteinExistence type="inferred from homology"/>
<dbReference type="SUPFAM" id="SSF55174">
    <property type="entry name" value="Alpha-L RNA-binding motif"/>
    <property type="match status" value="1"/>
</dbReference>
<comment type="similarity">
    <text evidence="1 5">Belongs to the pseudouridine synthase RluA family.</text>
</comment>
<dbReference type="EC" id="5.4.99.-" evidence="5"/>
<dbReference type="GO" id="GO:0003723">
    <property type="term" value="F:RNA binding"/>
    <property type="evidence" value="ECO:0007669"/>
    <property type="project" value="UniProtKB-KW"/>
</dbReference>
<keyword evidence="2 5" id="KW-0413">Isomerase</keyword>
<protein>
    <recommendedName>
        <fullName evidence="5">Pseudouridine synthase</fullName>
        <ecNumber evidence="5">5.4.99.-</ecNumber>
    </recommendedName>
</protein>
<evidence type="ECO:0000256" key="2">
    <source>
        <dbReference type="ARBA" id="ARBA00023235"/>
    </source>
</evidence>